<proteinExistence type="predicted"/>
<name>A0A9W4US32_9PLEO</name>
<dbReference type="AlphaFoldDB" id="A0A9W4US32"/>
<accession>A0A9W4US32</accession>
<dbReference type="Proteomes" id="UP001152607">
    <property type="component" value="Unassembled WGS sequence"/>
</dbReference>
<reference evidence="1" key="1">
    <citation type="submission" date="2023-01" db="EMBL/GenBank/DDBJ databases">
        <authorList>
            <person name="Van Ghelder C."/>
            <person name="Rancurel C."/>
        </authorList>
    </citation>
    <scope>NUCLEOTIDE SEQUENCE</scope>
    <source>
        <strain evidence="1">CNCM I-4278</strain>
    </source>
</reference>
<evidence type="ECO:0000313" key="1">
    <source>
        <dbReference type="EMBL" id="CAI6341130.1"/>
    </source>
</evidence>
<dbReference type="EMBL" id="CAOQHR010000011">
    <property type="protein sequence ID" value="CAI6341130.1"/>
    <property type="molecule type" value="Genomic_DNA"/>
</dbReference>
<sequence>MIRVVDGPHEVLVPVAAHHALNQLCVIAGEKKLADLCRVLADNVSNGCLKRRHVLLDCLRVGRRRVFLSTGRNDNHVHLLRASGKITTQIRLQRLFEYALVFGLDSLDIGIAPANENIIKGALFSTCAFHCCVEGVAVTREWTTCNLNQSLLEIARGFRLEIGDQVSHESLVELRAKRINLNRILLGQGSDKSLLVRAKSLHCFANGFDVYLHVEIARLHGSIPKRCLSRRSEALRRSVPRGCTVVLLRRRGILLWRWGLRSPLLLRRWRLAPALLLRWWCAVLGLWRRSTPTSLLIVLSLWRRS</sequence>
<organism evidence="1 2">
    <name type="scientific">Periconia digitata</name>
    <dbReference type="NCBI Taxonomy" id="1303443"/>
    <lineage>
        <taxon>Eukaryota</taxon>
        <taxon>Fungi</taxon>
        <taxon>Dikarya</taxon>
        <taxon>Ascomycota</taxon>
        <taxon>Pezizomycotina</taxon>
        <taxon>Dothideomycetes</taxon>
        <taxon>Pleosporomycetidae</taxon>
        <taxon>Pleosporales</taxon>
        <taxon>Massarineae</taxon>
        <taxon>Periconiaceae</taxon>
        <taxon>Periconia</taxon>
    </lineage>
</organism>
<comment type="caution">
    <text evidence="1">The sequence shown here is derived from an EMBL/GenBank/DDBJ whole genome shotgun (WGS) entry which is preliminary data.</text>
</comment>
<protein>
    <submittedName>
        <fullName evidence="1">Uncharacterized protein</fullName>
    </submittedName>
</protein>
<evidence type="ECO:0000313" key="2">
    <source>
        <dbReference type="Proteomes" id="UP001152607"/>
    </source>
</evidence>
<gene>
    <name evidence="1" type="ORF">PDIGIT_LOCUS14322</name>
</gene>
<keyword evidence="2" id="KW-1185">Reference proteome</keyword>